<keyword evidence="3" id="KW-1185">Reference proteome</keyword>
<dbReference type="PANTHER" id="PTHR37166">
    <property type="entry name" value="PROTEIN FLAG"/>
    <property type="match status" value="1"/>
</dbReference>
<keyword evidence="2" id="KW-0966">Cell projection</keyword>
<dbReference type="InterPro" id="IPR005186">
    <property type="entry name" value="FlaG"/>
</dbReference>
<feature type="region of interest" description="Disordered" evidence="1">
    <location>
        <begin position="1"/>
        <end position="22"/>
    </location>
</feature>
<protein>
    <submittedName>
        <fullName evidence="2">Flagellar protein FlaG</fullName>
    </submittedName>
</protein>
<sequence>MKINQINIGSQPTTNTGTEAVRKSIETRIPVAKPVERIKTETLVKKSSKEDEDKKNVDDEILQKSVEQANKSLEVYNRVIERSVHSKTHTIMYTVKDSKTGEVIQEFPPKKIQDMIAKMWELAGLFVDEKA</sequence>
<organism evidence="2 3">
    <name type="scientific">Fusibacter bizertensis</name>
    <dbReference type="NCBI Taxonomy" id="1488331"/>
    <lineage>
        <taxon>Bacteria</taxon>
        <taxon>Bacillati</taxon>
        <taxon>Bacillota</taxon>
        <taxon>Clostridia</taxon>
        <taxon>Eubacteriales</taxon>
        <taxon>Eubacteriales Family XII. Incertae Sedis</taxon>
        <taxon>Fusibacter</taxon>
    </lineage>
</organism>
<dbReference type="RefSeq" id="WP_281094452.1">
    <property type="nucleotide sequence ID" value="NZ_JARYZI010000006.1"/>
</dbReference>
<dbReference type="Gene3D" id="3.30.160.170">
    <property type="entry name" value="FlaG-like"/>
    <property type="match status" value="1"/>
</dbReference>
<dbReference type="PANTHER" id="PTHR37166:SF1">
    <property type="entry name" value="PROTEIN FLAG"/>
    <property type="match status" value="1"/>
</dbReference>
<dbReference type="InterPro" id="IPR035924">
    <property type="entry name" value="FlaG-like_sf"/>
</dbReference>
<evidence type="ECO:0000313" key="3">
    <source>
        <dbReference type="Proteomes" id="UP001158045"/>
    </source>
</evidence>
<comment type="caution">
    <text evidence="2">The sequence shown here is derived from an EMBL/GenBank/DDBJ whole genome shotgun (WGS) entry which is preliminary data.</text>
</comment>
<evidence type="ECO:0000256" key="1">
    <source>
        <dbReference type="SAM" id="MobiDB-lite"/>
    </source>
</evidence>
<dbReference type="EMBL" id="JARYZI010000006">
    <property type="protein sequence ID" value="MDH8678604.1"/>
    <property type="molecule type" value="Genomic_DNA"/>
</dbReference>
<name>A0ABT6NDU5_9FIRM</name>
<gene>
    <name evidence="2" type="ORF">QE109_10625</name>
</gene>
<evidence type="ECO:0000313" key="2">
    <source>
        <dbReference type="EMBL" id="MDH8678604.1"/>
    </source>
</evidence>
<proteinExistence type="predicted"/>
<feature type="compositionally biased region" description="Polar residues" evidence="1">
    <location>
        <begin position="1"/>
        <end position="18"/>
    </location>
</feature>
<dbReference type="Pfam" id="PF03646">
    <property type="entry name" value="FlaG"/>
    <property type="match status" value="1"/>
</dbReference>
<dbReference type="SUPFAM" id="SSF160214">
    <property type="entry name" value="FlaG-like"/>
    <property type="match status" value="1"/>
</dbReference>
<keyword evidence="2" id="KW-0282">Flagellum</keyword>
<reference evidence="2 3" key="1">
    <citation type="submission" date="2023-04" db="EMBL/GenBank/DDBJ databases">
        <title>Fusibacter bizertensis strain WBS, isolated from littoral bottom sediments of the Arctic seas - biochemical and genomic analysis.</title>
        <authorList>
            <person name="Brioukhanov A.L."/>
        </authorList>
    </citation>
    <scope>NUCLEOTIDE SEQUENCE [LARGE SCALE GENOMIC DNA]</scope>
    <source>
        <strain evidence="2 3">WBS</strain>
    </source>
</reference>
<accession>A0ABT6NDU5</accession>
<dbReference type="Proteomes" id="UP001158045">
    <property type="component" value="Unassembled WGS sequence"/>
</dbReference>
<keyword evidence="2" id="KW-0969">Cilium</keyword>